<feature type="coiled-coil region" evidence="1">
    <location>
        <begin position="228"/>
        <end position="255"/>
    </location>
</feature>
<feature type="compositionally biased region" description="Basic and acidic residues" evidence="2">
    <location>
        <begin position="299"/>
        <end position="318"/>
    </location>
</feature>
<feature type="compositionally biased region" description="Polar residues" evidence="2">
    <location>
        <begin position="63"/>
        <end position="76"/>
    </location>
</feature>
<name>A0A9K3D2X3_9EUKA</name>
<evidence type="ECO:0000313" key="4">
    <source>
        <dbReference type="Proteomes" id="UP000265618"/>
    </source>
</evidence>
<reference evidence="3 4" key="1">
    <citation type="journal article" date="2018" name="PLoS ONE">
        <title>The draft genome of Kipferlia bialata reveals reductive genome evolution in fornicate parasites.</title>
        <authorList>
            <person name="Tanifuji G."/>
            <person name="Takabayashi S."/>
            <person name="Kume K."/>
            <person name="Takagi M."/>
            <person name="Nakayama T."/>
            <person name="Kamikawa R."/>
            <person name="Inagaki Y."/>
            <person name="Hashimoto T."/>
        </authorList>
    </citation>
    <scope>NUCLEOTIDE SEQUENCE [LARGE SCALE GENOMIC DNA]</scope>
    <source>
        <strain evidence="3">NY0173</strain>
    </source>
</reference>
<feature type="coiled-coil region" evidence="1">
    <location>
        <begin position="19"/>
        <end position="46"/>
    </location>
</feature>
<evidence type="ECO:0000256" key="1">
    <source>
        <dbReference type="SAM" id="Coils"/>
    </source>
</evidence>
<keyword evidence="4" id="KW-1185">Reference proteome</keyword>
<keyword evidence="1" id="KW-0175">Coiled coil</keyword>
<feature type="compositionally biased region" description="Basic and acidic residues" evidence="2">
    <location>
        <begin position="333"/>
        <end position="358"/>
    </location>
</feature>
<organism evidence="3 4">
    <name type="scientific">Kipferlia bialata</name>
    <dbReference type="NCBI Taxonomy" id="797122"/>
    <lineage>
        <taxon>Eukaryota</taxon>
        <taxon>Metamonada</taxon>
        <taxon>Carpediemonas-like organisms</taxon>
        <taxon>Kipferlia</taxon>
    </lineage>
</organism>
<feature type="region of interest" description="Disordered" evidence="2">
    <location>
        <begin position="63"/>
        <end position="107"/>
    </location>
</feature>
<feature type="compositionally biased region" description="Low complexity" evidence="2">
    <location>
        <begin position="379"/>
        <end position="393"/>
    </location>
</feature>
<gene>
    <name evidence="3" type="ORF">KIPB_010261</name>
</gene>
<protein>
    <submittedName>
        <fullName evidence="3">Uncharacterized protein</fullName>
    </submittedName>
</protein>
<evidence type="ECO:0000256" key="2">
    <source>
        <dbReference type="SAM" id="MobiDB-lite"/>
    </source>
</evidence>
<proteinExistence type="predicted"/>
<feature type="region of interest" description="Disordered" evidence="2">
    <location>
        <begin position="299"/>
        <end position="394"/>
    </location>
</feature>
<feature type="coiled-coil region" evidence="1">
    <location>
        <begin position="167"/>
        <end position="201"/>
    </location>
</feature>
<dbReference type="Proteomes" id="UP000265618">
    <property type="component" value="Unassembled WGS sequence"/>
</dbReference>
<dbReference type="AlphaFoldDB" id="A0A9K3D2X3"/>
<comment type="caution">
    <text evidence="3">The sequence shown here is derived from an EMBL/GenBank/DDBJ whole genome shotgun (WGS) entry which is preliminary data.</text>
</comment>
<feature type="non-terminal residue" evidence="3">
    <location>
        <position position="1"/>
    </location>
</feature>
<sequence>QMLSEGVSGYNGTDKGDRAMRLELDLRAKDNMLEALKAKYRESESRAISAVSQNESLSARLTAMSESNQSLSQTSAELEASQKRVQQLRVENDRLSRDLENARNERSQRTDAVIEDLTAALGDRQAVTGGQADEIVKLREDLAASLLRVQEIEEGAASVSEGEAGVRQTLERSVARLQAEVERLTAQNTELQTASTQLNRSSRMSLAHMYEDMRVKSQEEDGQRMSALAVLQAQLKGMRERCRTVEDERDTLRARLRAGAGRGHAHEADAGPMRQMAAAFSSLGQEVLRLRAELDKGREADRPKVRESDSALEREDSGARVVYPSGIRFSDAGPRREREREREREQGRRVKRGDKDSSRVSYRTRPSKVSGAVSRMTLASSSHASSSAEPALSIRESIYGVPRARKPMPRKTIRK</sequence>
<accession>A0A9K3D2X3</accession>
<dbReference type="EMBL" id="BDIP01003758">
    <property type="protein sequence ID" value="GIQ88089.1"/>
    <property type="molecule type" value="Genomic_DNA"/>
</dbReference>
<evidence type="ECO:0000313" key="3">
    <source>
        <dbReference type="EMBL" id="GIQ88089.1"/>
    </source>
</evidence>
<feature type="compositionally biased region" description="Basic and acidic residues" evidence="2">
    <location>
        <begin position="90"/>
        <end position="107"/>
    </location>
</feature>